<gene>
    <name evidence="2" type="ORF">DIZ80_03660</name>
</gene>
<feature type="domain" description="Amine oxidase" evidence="1">
    <location>
        <begin position="15"/>
        <end position="441"/>
    </location>
</feature>
<sequence length="445" mass="49373">MPSKQNIAIIGGGWAGLAAAVELCKHGHKVTLFESAPHLGGRARSIEWNGMALDNGQHLMIGAYQKMLECLKTIDADVTKLFKQLPHRMLMMDAQTGNTAFDLQLPTYPAPLHLLFGVLNTPSLSIKEKLLLLLRFNRLLNTEIKTDISVSEWLSQAKLPVSYCKNLLEPVCLAALTTHPHQASAKAFQNVLQQTFNAPANFTDLLIPTTDLGRVFPALAKEYILKQGGEIRTRSKVQQLQSEGSRIKSILINNETMSFDQIILATPPVASAKLLHKQPGCEKLNAQISRLEYEPVSTLYLHFERPVPLPYPMLGVINGISEWVFERTLSGHNDVLAVVFSAQGKHLKMPVDELVETVYNELGNIIENLPELLHSQLITEKRATFQCHPDIDKDRPNINTGLNNLKLCGDYVYIEENNQPGLPSTLEGALRSGVKCAQLLLSNLN</sequence>
<proteinExistence type="predicted"/>
<name>A0A370DJM0_9GAMM</name>
<dbReference type="Gene3D" id="3.50.50.60">
    <property type="entry name" value="FAD/NAD(P)-binding domain"/>
    <property type="match status" value="2"/>
</dbReference>
<dbReference type="NCBIfam" id="TIGR03467">
    <property type="entry name" value="HpnE"/>
    <property type="match status" value="1"/>
</dbReference>
<dbReference type="GO" id="GO:0016491">
    <property type="term" value="F:oxidoreductase activity"/>
    <property type="evidence" value="ECO:0007669"/>
    <property type="project" value="InterPro"/>
</dbReference>
<dbReference type="EMBL" id="QFXC01000007">
    <property type="protein sequence ID" value="RDH84574.1"/>
    <property type="molecule type" value="Genomic_DNA"/>
</dbReference>
<organism evidence="2 3">
    <name type="scientific">endosymbiont of Galathealinum brachiosum</name>
    <dbReference type="NCBI Taxonomy" id="2200906"/>
    <lineage>
        <taxon>Bacteria</taxon>
        <taxon>Pseudomonadati</taxon>
        <taxon>Pseudomonadota</taxon>
        <taxon>Gammaproteobacteria</taxon>
        <taxon>sulfur-oxidizing symbionts</taxon>
    </lineage>
</organism>
<dbReference type="PANTHER" id="PTHR42923">
    <property type="entry name" value="PROTOPORPHYRINOGEN OXIDASE"/>
    <property type="match status" value="1"/>
</dbReference>
<accession>A0A370DJM0</accession>
<keyword evidence="3" id="KW-1185">Reference proteome</keyword>
<dbReference type="Pfam" id="PF01593">
    <property type="entry name" value="Amino_oxidase"/>
    <property type="match status" value="1"/>
</dbReference>
<dbReference type="PRINTS" id="PR00419">
    <property type="entry name" value="ADXRDTASE"/>
</dbReference>
<reference evidence="2 3" key="1">
    <citation type="journal article" date="2018" name="ISME J.">
        <title>Endosymbiont genomes yield clues of tubeworm success.</title>
        <authorList>
            <person name="Li Y."/>
            <person name="Liles M.R."/>
            <person name="Halanych K.M."/>
        </authorList>
    </citation>
    <scope>NUCLEOTIDE SEQUENCE [LARGE SCALE GENOMIC DNA]</scope>
    <source>
        <strain evidence="2">A1464</strain>
    </source>
</reference>
<dbReference type="SUPFAM" id="SSF51905">
    <property type="entry name" value="FAD/NAD(P)-binding domain"/>
    <property type="match status" value="1"/>
</dbReference>
<protein>
    <recommendedName>
        <fullName evidence="1">Amine oxidase domain-containing protein</fullName>
    </recommendedName>
</protein>
<evidence type="ECO:0000259" key="1">
    <source>
        <dbReference type="Pfam" id="PF01593"/>
    </source>
</evidence>
<dbReference type="InterPro" id="IPR002937">
    <property type="entry name" value="Amino_oxidase"/>
</dbReference>
<dbReference type="InterPro" id="IPR036188">
    <property type="entry name" value="FAD/NAD-bd_sf"/>
</dbReference>
<evidence type="ECO:0000313" key="2">
    <source>
        <dbReference type="EMBL" id="RDH84574.1"/>
    </source>
</evidence>
<evidence type="ECO:0000313" key="3">
    <source>
        <dbReference type="Proteomes" id="UP000254266"/>
    </source>
</evidence>
<dbReference type="InterPro" id="IPR050464">
    <property type="entry name" value="Zeta_carotene_desat/Oxidored"/>
</dbReference>
<dbReference type="PANTHER" id="PTHR42923:SF47">
    <property type="entry name" value="BLR3003 PROTEIN"/>
    <property type="match status" value="1"/>
</dbReference>
<dbReference type="Proteomes" id="UP000254266">
    <property type="component" value="Unassembled WGS sequence"/>
</dbReference>
<dbReference type="InterPro" id="IPR017830">
    <property type="entry name" value="SQase_HpnE"/>
</dbReference>
<comment type="caution">
    <text evidence="2">The sequence shown here is derived from an EMBL/GenBank/DDBJ whole genome shotgun (WGS) entry which is preliminary data.</text>
</comment>
<dbReference type="AlphaFoldDB" id="A0A370DJM0"/>